<dbReference type="Gene3D" id="3.20.20.80">
    <property type="entry name" value="Glycosidases"/>
    <property type="match status" value="1"/>
</dbReference>
<evidence type="ECO:0000313" key="2">
    <source>
        <dbReference type="EMBL" id="KAL1523263.1"/>
    </source>
</evidence>
<feature type="chain" id="PRO_5044346570" evidence="1">
    <location>
        <begin position="16"/>
        <end position="595"/>
    </location>
</feature>
<evidence type="ECO:0000313" key="3">
    <source>
        <dbReference type="Proteomes" id="UP001515480"/>
    </source>
</evidence>
<organism evidence="2 3">
    <name type="scientific">Prymnesium parvum</name>
    <name type="common">Toxic golden alga</name>
    <dbReference type="NCBI Taxonomy" id="97485"/>
    <lineage>
        <taxon>Eukaryota</taxon>
        <taxon>Haptista</taxon>
        <taxon>Haptophyta</taxon>
        <taxon>Prymnesiophyceae</taxon>
        <taxon>Prymnesiales</taxon>
        <taxon>Prymnesiaceae</taxon>
        <taxon>Prymnesium</taxon>
    </lineage>
</organism>
<evidence type="ECO:0000256" key="1">
    <source>
        <dbReference type="SAM" id="SignalP"/>
    </source>
</evidence>
<gene>
    <name evidence="2" type="ORF">AB1Y20_018213</name>
</gene>
<dbReference type="AlphaFoldDB" id="A0AB34JNB3"/>
<feature type="signal peptide" evidence="1">
    <location>
        <begin position="1"/>
        <end position="15"/>
    </location>
</feature>
<reference evidence="2 3" key="1">
    <citation type="journal article" date="2024" name="Science">
        <title>Giant polyketide synthase enzymes in the biosynthesis of giant marine polyether toxins.</title>
        <authorList>
            <person name="Fallon T.R."/>
            <person name="Shende V.V."/>
            <person name="Wierzbicki I.H."/>
            <person name="Pendleton A.L."/>
            <person name="Watervoot N.F."/>
            <person name="Auber R.P."/>
            <person name="Gonzalez D.J."/>
            <person name="Wisecaver J.H."/>
            <person name="Moore B.S."/>
        </authorList>
    </citation>
    <scope>NUCLEOTIDE SEQUENCE [LARGE SCALE GENOMIC DNA]</scope>
    <source>
        <strain evidence="2 3">12B1</strain>
    </source>
</reference>
<keyword evidence="1" id="KW-0732">Signal</keyword>
<comment type="caution">
    <text evidence="2">The sequence shown here is derived from an EMBL/GenBank/DDBJ whole genome shotgun (WGS) entry which is preliminary data.</text>
</comment>
<name>A0AB34JNB3_PRYPA</name>
<accession>A0AB34JNB3</accession>
<dbReference type="SUPFAM" id="SSF51445">
    <property type="entry name" value="(Trans)glycosidases"/>
    <property type="match status" value="1"/>
</dbReference>
<sequence>MPLAPLLALVTLCAAQTARLVARNRSLHLDGNGPHFFRAVLYSPTPWGADEDLFFKTDYYNAHWPALFERDLQLMADMGANAVRLHGFFGVTNGLGRHTDFLDAAYKQNISVLLSYDLVGRGANAVSLFQASDREVAAQALKTYLLAAKHPAVVLVFLGDSINRLNAGFVCDIVRDQFGFLTSLPCQFGEDIEAFARALDTLCLEARQVGLSCTVPLANLPLPSSAQVDHFGNRASRGVLDWLTVMAKYMPNMNVLSANLVPVGTLTNVSTNVTFELDLASIAELPPLPAPAQAGAWYNSSFPRLKGDRSNAKGSFYKLFDDDVVDAEETAAQASWLVSLTELLEAGAKFPNCTTCGPVSGGVVRSWRDELWRADKPAFEVWYGGKQSDCADNDVCFAMGQICPYEVTDASLAQSPCGAPFPASQPDDYVNEEWFGLIATDRTCECAKDTTSRTSCAPHVWVPRARPVYYALQSIWNSHPTAAKAHATEVFDNASFGLNTTGCLERENVQWACNQFPEQPRLQRRPGTLELYLDCELFLMRGVCYSPVPSGRASRGVQRPTWRLGLRPTAAATPVQARHMSGRARAHAQLDGGCP</sequence>
<keyword evidence="3" id="KW-1185">Reference proteome</keyword>
<protein>
    <submittedName>
        <fullName evidence="2">Uncharacterized protein</fullName>
    </submittedName>
</protein>
<proteinExistence type="predicted"/>
<dbReference type="Proteomes" id="UP001515480">
    <property type="component" value="Unassembled WGS sequence"/>
</dbReference>
<dbReference type="InterPro" id="IPR017853">
    <property type="entry name" value="GH"/>
</dbReference>
<dbReference type="EMBL" id="JBGBPQ010000006">
    <property type="protein sequence ID" value="KAL1523263.1"/>
    <property type="molecule type" value="Genomic_DNA"/>
</dbReference>